<gene>
    <name evidence="1" type="ORF">M8C21_027696</name>
</gene>
<evidence type="ECO:0000313" key="2">
    <source>
        <dbReference type="Proteomes" id="UP001206925"/>
    </source>
</evidence>
<protein>
    <submittedName>
        <fullName evidence="1">Uncharacterized protein</fullName>
    </submittedName>
</protein>
<dbReference type="Proteomes" id="UP001206925">
    <property type="component" value="Unassembled WGS sequence"/>
</dbReference>
<organism evidence="1 2">
    <name type="scientific">Ambrosia artemisiifolia</name>
    <name type="common">Common ragweed</name>
    <dbReference type="NCBI Taxonomy" id="4212"/>
    <lineage>
        <taxon>Eukaryota</taxon>
        <taxon>Viridiplantae</taxon>
        <taxon>Streptophyta</taxon>
        <taxon>Embryophyta</taxon>
        <taxon>Tracheophyta</taxon>
        <taxon>Spermatophyta</taxon>
        <taxon>Magnoliopsida</taxon>
        <taxon>eudicotyledons</taxon>
        <taxon>Gunneridae</taxon>
        <taxon>Pentapetalae</taxon>
        <taxon>asterids</taxon>
        <taxon>campanulids</taxon>
        <taxon>Asterales</taxon>
        <taxon>Asteraceae</taxon>
        <taxon>Asteroideae</taxon>
        <taxon>Heliantheae alliance</taxon>
        <taxon>Heliantheae</taxon>
        <taxon>Ambrosia</taxon>
    </lineage>
</organism>
<proteinExistence type="predicted"/>
<comment type="caution">
    <text evidence="1">The sequence shown here is derived from an EMBL/GenBank/DDBJ whole genome shotgun (WGS) entry which is preliminary data.</text>
</comment>
<evidence type="ECO:0000313" key="1">
    <source>
        <dbReference type="EMBL" id="KAI7742290.1"/>
    </source>
</evidence>
<sequence length="63" mass="7472">MDTLRDGLSVSYKVIYIPSFRGLRRDFHIKKRAAIAGDKHGTNEHKFRDEIEDWFSDTNLYIQ</sequence>
<accession>A0AAD5CJC5</accession>
<name>A0AAD5CJC5_AMBAR</name>
<dbReference type="AlphaFoldDB" id="A0AAD5CJC5"/>
<dbReference type="EMBL" id="JAMZMK010008029">
    <property type="protein sequence ID" value="KAI7742290.1"/>
    <property type="molecule type" value="Genomic_DNA"/>
</dbReference>
<reference evidence="1" key="1">
    <citation type="submission" date="2022-06" db="EMBL/GenBank/DDBJ databases">
        <title>Uncovering the hologenomic basis of an extraordinary plant invasion.</title>
        <authorList>
            <person name="Bieker V.C."/>
            <person name="Martin M.D."/>
            <person name="Gilbert T."/>
            <person name="Hodgins K."/>
            <person name="Battlay P."/>
            <person name="Petersen B."/>
            <person name="Wilson J."/>
        </authorList>
    </citation>
    <scope>NUCLEOTIDE SEQUENCE</scope>
    <source>
        <strain evidence="1">AA19_3_7</strain>
        <tissue evidence="1">Leaf</tissue>
    </source>
</reference>
<keyword evidence="2" id="KW-1185">Reference proteome</keyword>